<sequence length="406" mass="44399">MTFVSLERMPLSEVRDRAARLRRHLNECRPDASGMLIFSRPAVYYLSGAWVNGLLWLPLDGEPVLLCRRGFERAEMDSPLQNILEYKSYSQISGLLRECGTPFGSCAGVEMAGLPWSLGEMLKEKVPGVNFVAADMALHRTRAVKTAWELRKMRLAGARHNQALIALAGRIRPGMTEREVGLAVWKVFFGHGHQGMMRMQNPGEEIFLGHVAAGDSGNYPGAFNGPLGVRGEHPALPFPGYAGKVWNRAEPLAVDCGFCLEGYHTDKTLIYWAGEDAVSEEADRAQDFCLQIHEYLASRLKPGTVPAELYRDCVKIALQNGLAEGFMGLGRNKVGFLGHGIGLAVDEWPVVAPSFDTPLEENMVLAVEPKMGIPGLGMVGVENTFVVTPQGGECLTGEERGPLFSA</sequence>
<dbReference type="EMBL" id="CP014230">
    <property type="protein sequence ID" value="AMD93898.1"/>
    <property type="molecule type" value="Genomic_DNA"/>
</dbReference>
<dbReference type="RefSeq" id="WP_066608325.1">
    <property type="nucleotide sequence ID" value="NZ_CP014230.1"/>
</dbReference>
<dbReference type="SUPFAM" id="SSF53092">
    <property type="entry name" value="Creatinase/prolidase N-terminal domain"/>
    <property type="match status" value="1"/>
</dbReference>
<organism evidence="3 4">
    <name type="scientific">Desulfomicrobium orale DSM 12838</name>
    <dbReference type="NCBI Taxonomy" id="888061"/>
    <lineage>
        <taxon>Bacteria</taxon>
        <taxon>Pseudomonadati</taxon>
        <taxon>Thermodesulfobacteriota</taxon>
        <taxon>Desulfovibrionia</taxon>
        <taxon>Desulfovibrionales</taxon>
        <taxon>Desulfomicrobiaceae</taxon>
        <taxon>Desulfomicrobium</taxon>
    </lineage>
</organism>
<dbReference type="KEGG" id="doa:AXF15_12840"/>
<protein>
    <submittedName>
        <fullName evidence="3">Peptidase M24</fullName>
    </submittedName>
</protein>
<reference evidence="4" key="1">
    <citation type="submission" date="2016-02" db="EMBL/GenBank/DDBJ databases">
        <authorList>
            <person name="Holder M.E."/>
            <person name="Ajami N.J."/>
            <person name="Petrosino J.F."/>
        </authorList>
    </citation>
    <scope>NUCLEOTIDE SEQUENCE [LARGE SCALE GENOMIC DNA]</scope>
    <source>
        <strain evidence="4">DSM 12838</strain>
    </source>
</reference>
<dbReference type="OrthoDB" id="9806388at2"/>
<feature type="domain" description="Creatinase N-terminal" evidence="2">
    <location>
        <begin position="17"/>
        <end position="144"/>
    </location>
</feature>
<evidence type="ECO:0000259" key="2">
    <source>
        <dbReference type="Pfam" id="PF01321"/>
    </source>
</evidence>
<dbReference type="InterPro" id="IPR000994">
    <property type="entry name" value="Pept_M24"/>
</dbReference>
<gene>
    <name evidence="3" type="ORF">AXF15_12840</name>
</gene>
<dbReference type="PANTHER" id="PTHR46112:SF2">
    <property type="entry name" value="XAA-PRO AMINOPEPTIDASE P-RELATED"/>
    <property type="match status" value="1"/>
</dbReference>
<keyword evidence="4" id="KW-1185">Reference proteome</keyword>
<proteinExistence type="predicted"/>
<dbReference type="Gene3D" id="3.90.230.10">
    <property type="entry name" value="Creatinase/methionine aminopeptidase superfamily"/>
    <property type="match status" value="1"/>
</dbReference>
<dbReference type="Pfam" id="PF00557">
    <property type="entry name" value="Peptidase_M24"/>
    <property type="match status" value="1"/>
</dbReference>
<evidence type="ECO:0000313" key="4">
    <source>
        <dbReference type="Proteomes" id="UP000063964"/>
    </source>
</evidence>
<dbReference type="InterPro" id="IPR029149">
    <property type="entry name" value="Creatin/AminoP/Spt16_N"/>
</dbReference>
<dbReference type="STRING" id="888061.AXF15_12840"/>
<evidence type="ECO:0000313" key="3">
    <source>
        <dbReference type="EMBL" id="AMD93898.1"/>
    </source>
</evidence>
<dbReference type="PANTHER" id="PTHR46112">
    <property type="entry name" value="AMINOPEPTIDASE"/>
    <property type="match status" value="1"/>
</dbReference>
<accession>A0A0X8JSS6</accession>
<dbReference type="InterPro" id="IPR000587">
    <property type="entry name" value="Creatinase_N"/>
</dbReference>
<dbReference type="Gene3D" id="3.40.350.10">
    <property type="entry name" value="Creatinase/prolidase N-terminal domain"/>
    <property type="match status" value="1"/>
</dbReference>
<dbReference type="InterPro" id="IPR036005">
    <property type="entry name" value="Creatinase/aminopeptidase-like"/>
</dbReference>
<dbReference type="Pfam" id="PF01321">
    <property type="entry name" value="Creatinase_N"/>
    <property type="match status" value="1"/>
</dbReference>
<dbReference type="SUPFAM" id="SSF55920">
    <property type="entry name" value="Creatinase/aminopeptidase"/>
    <property type="match status" value="1"/>
</dbReference>
<dbReference type="Proteomes" id="UP000063964">
    <property type="component" value="Chromosome"/>
</dbReference>
<evidence type="ECO:0000259" key="1">
    <source>
        <dbReference type="Pfam" id="PF00557"/>
    </source>
</evidence>
<dbReference type="CDD" id="cd01066">
    <property type="entry name" value="APP_MetAP"/>
    <property type="match status" value="1"/>
</dbReference>
<dbReference type="AlphaFoldDB" id="A0A0X8JSS6"/>
<dbReference type="InterPro" id="IPR050659">
    <property type="entry name" value="Peptidase_M24B"/>
</dbReference>
<name>A0A0X8JSS6_9BACT</name>
<feature type="domain" description="Peptidase M24" evidence="1">
    <location>
        <begin position="152"/>
        <end position="388"/>
    </location>
</feature>